<name>A6KAI8_RAT</name>
<sequence>MCVRPGLSGRHCFHGVIHHLWVLQPSSSSSSSSSP</sequence>
<evidence type="ECO:0000313" key="1">
    <source>
        <dbReference type="EMBL" id="EDL93896.1"/>
    </source>
</evidence>
<organism evidence="1 2">
    <name type="scientific">Rattus norvegicus</name>
    <name type="common">Rat</name>
    <dbReference type="NCBI Taxonomy" id="10116"/>
    <lineage>
        <taxon>Eukaryota</taxon>
        <taxon>Metazoa</taxon>
        <taxon>Chordata</taxon>
        <taxon>Craniata</taxon>
        <taxon>Vertebrata</taxon>
        <taxon>Euteleostomi</taxon>
        <taxon>Mammalia</taxon>
        <taxon>Eutheria</taxon>
        <taxon>Euarchontoglires</taxon>
        <taxon>Glires</taxon>
        <taxon>Rodentia</taxon>
        <taxon>Myomorpha</taxon>
        <taxon>Muroidea</taxon>
        <taxon>Muridae</taxon>
        <taxon>Murinae</taxon>
        <taxon>Rattus</taxon>
    </lineage>
</organism>
<accession>A6KAI8</accession>
<dbReference type="AlphaFoldDB" id="A6KAI8"/>
<proteinExistence type="predicted"/>
<dbReference type="EMBL" id="CH474032">
    <property type="protein sequence ID" value="EDL93896.1"/>
    <property type="molecule type" value="Genomic_DNA"/>
</dbReference>
<gene>
    <name evidence="1" type="ORF">rCG_24248</name>
</gene>
<protein>
    <submittedName>
        <fullName evidence="1">RCG24248</fullName>
    </submittedName>
</protein>
<evidence type="ECO:0000313" key="2">
    <source>
        <dbReference type="Proteomes" id="UP000234681"/>
    </source>
</evidence>
<reference evidence="2" key="1">
    <citation type="submission" date="2005-09" db="EMBL/GenBank/DDBJ databases">
        <authorList>
            <person name="Mural R.J."/>
            <person name="Li P.W."/>
            <person name="Adams M.D."/>
            <person name="Amanatides P.G."/>
            <person name="Baden-Tillson H."/>
            <person name="Barnstead M."/>
            <person name="Chin S.H."/>
            <person name="Dew I."/>
            <person name="Evans C.A."/>
            <person name="Ferriera S."/>
            <person name="Flanigan M."/>
            <person name="Fosler C."/>
            <person name="Glodek A."/>
            <person name="Gu Z."/>
            <person name="Holt R.A."/>
            <person name="Jennings D."/>
            <person name="Kraft C.L."/>
            <person name="Lu F."/>
            <person name="Nguyen T."/>
            <person name="Nusskern D.R."/>
            <person name="Pfannkoch C.M."/>
            <person name="Sitter C."/>
            <person name="Sutton G.G."/>
            <person name="Venter J.C."/>
            <person name="Wang Z."/>
            <person name="Woodage T."/>
            <person name="Zheng X.H."/>
            <person name="Zhong F."/>
        </authorList>
    </citation>
    <scope>NUCLEOTIDE SEQUENCE [LARGE SCALE GENOMIC DNA]</scope>
    <source>
        <strain>BN</strain>
        <strain evidence="2">Sprague-Dawley</strain>
    </source>
</reference>
<dbReference type="Proteomes" id="UP000234681">
    <property type="component" value="Chromosome 17"/>
</dbReference>